<protein>
    <submittedName>
        <fullName evidence="2">ABC-2 type transport system permease protein</fullName>
    </submittedName>
</protein>
<dbReference type="EMBL" id="FOGI01000003">
    <property type="protein sequence ID" value="SER42513.1"/>
    <property type="molecule type" value="Genomic_DNA"/>
</dbReference>
<keyword evidence="1" id="KW-0472">Membrane</keyword>
<proteinExistence type="predicted"/>
<feature type="transmembrane region" description="Helical" evidence="1">
    <location>
        <begin position="216"/>
        <end position="236"/>
    </location>
</feature>
<dbReference type="Proteomes" id="UP000199051">
    <property type="component" value="Unassembled WGS sequence"/>
</dbReference>
<organism evidence="2 3">
    <name type="scientific">Actinokineospora terrae</name>
    <dbReference type="NCBI Taxonomy" id="155974"/>
    <lineage>
        <taxon>Bacteria</taxon>
        <taxon>Bacillati</taxon>
        <taxon>Actinomycetota</taxon>
        <taxon>Actinomycetes</taxon>
        <taxon>Pseudonocardiales</taxon>
        <taxon>Pseudonocardiaceae</taxon>
        <taxon>Actinokineospora</taxon>
    </lineage>
</organism>
<dbReference type="RefSeq" id="WP_092775710.1">
    <property type="nucleotide sequence ID" value="NZ_FOGI01000003.1"/>
</dbReference>
<evidence type="ECO:0000256" key="1">
    <source>
        <dbReference type="SAM" id="Phobius"/>
    </source>
</evidence>
<reference evidence="3" key="1">
    <citation type="submission" date="2016-10" db="EMBL/GenBank/DDBJ databases">
        <authorList>
            <person name="Varghese N."/>
            <person name="Submissions S."/>
        </authorList>
    </citation>
    <scope>NUCLEOTIDE SEQUENCE [LARGE SCALE GENOMIC DNA]</scope>
    <source>
        <strain evidence="3">DSM 44260</strain>
    </source>
</reference>
<dbReference type="STRING" id="155974.SAMN04487818_103259"/>
<feature type="transmembrane region" description="Helical" evidence="1">
    <location>
        <begin position="130"/>
        <end position="151"/>
    </location>
</feature>
<gene>
    <name evidence="2" type="ORF">SAMN04487818_103259</name>
</gene>
<keyword evidence="1" id="KW-1133">Transmembrane helix</keyword>
<keyword evidence="3" id="KW-1185">Reference proteome</keyword>
<evidence type="ECO:0000313" key="2">
    <source>
        <dbReference type="EMBL" id="SER42513.1"/>
    </source>
</evidence>
<feature type="transmembrane region" description="Helical" evidence="1">
    <location>
        <begin position="95"/>
        <end position="118"/>
    </location>
</feature>
<feature type="transmembrane region" description="Helical" evidence="1">
    <location>
        <begin position="47"/>
        <end position="70"/>
    </location>
</feature>
<name>A0A1H9P4I7_9PSEU</name>
<accession>A0A1H9P4I7</accession>
<feature type="transmembrane region" description="Helical" evidence="1">
    <location>
        <begin position="158"/>
        <end position="178"/>
    </location>
</feature>
<keyword evidence="1" id="KW-0812">Transmembrane</keyword>
<dbReference type="AlphaFoldDB" id="A0A1H9P4I7"/>
<feature type="transmembrane region" description="Helical" evidence="1">
    <location>
        <begin position="21"/>
        <end position="41"/>
    </location>
</feature>
<evidence type="ECO:0000313" key="3">
    <source>
        <dbReference type="Proteomes" id="UP000199051"/>
    </source>
</evidence>
<sequence length="245" mass="25755">MNTIAAYTKFEILGAIRIPMVFVALLFLPTVGMLLFVVPALGDDPVAATLSTGSMCLFTVLIICSAQYGLGIADARMKPWGGYVRTLPGGPLPKMVSMIVMSSVFVVAGSIPLIGIAVLGTEATASLLDIVLGLGALVLAVVPFSLLMLAIGYAVNPYLVSVITSIAPIILAYLGGLFTDPNSTGGFTANVSPFIPTRGSAELVWAAIGDYTPNPLSMVMLGVWTVVLAFLAYRAYRSDEGKRFR</sequence>